<sequence>MPTLRDVVASILVVDDSEVQRRHIADVCRELGIARVDEADGGEAALEILAAHPPPQAVVVDLEMPGMDGVELIEAMQRRGLLLPLVVVSAHDGALIHTVEALAREMGMPVLAALHKPLALDVLAEALSRTASVPPRRSAPAELPPADDLARAIAQGEIAVHYQPKVCLRTGLLRGVEALARWHHAQAGDVPAGRFVELAEASGLIRELSFAVIETALAALAHWCSRGLRLSLALNLSPRLLTVPDLVGELLARVRDHGLEPSQVVLELTEGSVVAAYDGGIGVLTRLRLKGFGLSIDDYGTGYASMSQLARIPFSELKVDRQFVHGAAVRHAQRMLLESALETARRFGLLCVAEGVERIGDWRLLQQLGCDVAQGYLIARPMAGDSLQSWLKLHQTRLAELRSPASPGAL</sequence>
<name>A0A4R2M5E0_RUBGE</name>
<dbReference type="PANTHER" id="PTHR33121:SF79">
    <property type="entry name" value="CYCLIC DI-GMP PHOSPHODIESTERASE PDED-RELATED"/>
    <property type="match status" value="1"/>
</dbReference>
<dbReference type="InterPro" id="IPR035919">
    <property type="entry name" value="EAL_sf"/>
</dbReference>
<evidence type="ECO:0000313" key="4">
    <source>
        <dbReference type="EMBL" id="TCP01802.1"/>
    </source>
</evidence>
<dbReference type="SUPFAM" id="SSF141868">
    <property type="entry name" value="EAL domain-like"/>
    <property type="match status" value="1"/>
</dbReference>
<feature type="domain" description="Response regulatory" evidence="2">
    <location>
        <begin position="10"/>
        <end position="131"/>
    </location>
</feature>
<feature type="domain" description="EAL" evidence="3">
    <location>
        <begin position="142"/>
        <end position="395"/>
    </location>
</feature>
<feature type="modified residue" description="4-aspartylphosphate" evidence="1">
    <location>
        <position position="61"/>
    </location>
</feature>
<dbReference type="GO" id="GO:0000160">
    <property type="term" value="P:phosphorelay signal transduction system"/>
    <property type="evidence" value="ECO:0007669"/>
    <property type="project" value="InterPro"/>
</dbReference>
<dbReference type="GeneID" id="99683889"/>
<dbReference type="InterPro" id="IPR001633">
    <property type="entry name" value="EAL_dom"/>
</dbReference>
<evidence type="ECO:0000256" key="1">
    <source>
        <dbReference type="PROSITE-ProRule" id="PRU00169"/>
    </source>
</evidence>
<dbReference type="InterPro" id="IPR011006">
    <property type="entry name" value="CheY-like_superfamily"/>
</dbReference>
<dbReference type="CDD" id="cd00156">
    <property type="entry name" value="REC"/>
    <property type="match status" value="1"/>
</dbReference>
<dbReference type="SUPFAM" id="SSF52172">
    <property type="entry name" value="CheY-like"/>
    <property type="match status" value="1"/>
</dbReference>
<evidence type="ECO:0000259" key="2">
    <source>
        <dbReference type="PROSITE" id="PS50110"/>
    </source>
</evidence>
<dbReference type="Pfam" id="PF00072">
    <property type="entry name" value="Response_reg"/>
    <property type="match status" value="1"/>
</dbReference>
<evidence type="ECO:0000313" key="5">
    <source>
        <dbReference type="Proteomes" id="UP000295106"/>
    </source>
</evidence>
<reference evidence="4 5" key="1">
    <citation type="submission" date="2019-03" db="EMBL/GenBank/DDBJ databases">
        <title>Genomic Encyclopedia of Type Strains, Phase IV (KMG-IV): sequencing the most valuable type-strain genomes for metagenomic binning, comparative biology and taxonomic classification.</title>
        <authorList>
            <person name="Goeker M."/>
        </authorList>
    </citation>
    <scope>NUCLEOTIDE SEQUENCE [LARGE SCALE GENOMIC DNA]</scope>
    <source>
        <strain evidence="4 5">DSM 1709</strain>
    </source>
</reference>
<accession>A0A4R2M5E0</accession>
<dbReference type="PROSITE" id="PS50883">
    <property type="entry name" value="EAL"/>
    <property type="match status" value="1"/>
</dbReference>
<dbReference type="CDD" id="cd01948">
    <property type="entry name" value="EAL"/>
    <property type="match status" value="1"/>
</dbReference>
<keyword evidence="1" id="KW-0597">Phosphoprotein</keyword>
<dbReference type="InterPro" id="IPR050706">
    <property type="entry name" value="Cyclic-di-GMP_PDE-like"/>
</dbReference>
<dbReference type="Gene3D" id="3.20.20.450">
    <property type="entry name" value="EAL domain"/>
    <property type="match status" value="1"/>
</dbReference>
<dbReference type="Proteomes" id="UP000295106">
    <property type="component" value="Unassembled WGS sequence"/>
</dbReference>
<protein>
    <submittedName>
        <fullName evidence="4">EAL domain-containing protein (Putative c-di-GMP-specific phosphodiesterase class I)</fullName>
    </submittedName>
</protein>
<dbReference type="InterPro" id="IPR001789">
    <property type="entry name" value="Sig_transdc_resp-reg_receiver"/>
</dbReference>
<dbReference type="RefSeq" id="WP_132647859.1">
    <property type="nucleotide sequence ID" value="NZ_CP181386.1"/>
</dbReference>
<organism evidence="4 5">
    <name type="scientific">Rubrivivax gelatinosus</name>
    <name type="common">Rhodocyclus gelatinosus</name>
    <name type="synonym">Rhodopseudomonas gelatinosa</name>
    <dbReference type="NCBI Taxonomy" id="28068"/>
    <lineage>
        <taxon>Bacteria</taxon>
        <taxon>Pseudomonadati</taxon>
        <taxon>Pseudomonadota</taxon>
        <taxon>Betaproteobacteria</taxon>
        <taxon>Burkholderiales</taxon>
        <taxon>Sphaerotilaceae</taxon>
        <taxon>Rubrivivax</taxon>
    </lineage>
</organism>
<comment type="caution">
    <text evidence="4">The sequence shown here is derived from an EMBL/GenBank/DDBJ whole genome shotgun (WGS) entry which is preliminary data.</text>
</comment>
<dbReference type="Gene3D" id="3.40.50.2300">
    <property type="match status" value="1"/>
</dbReference>
<dbReference type="SMART" id="SM00448">
    <property type="entry name" value="REC"/>
    <property type="match status" value="1"/>
</dbReference>
<dbReference type="SMART" id="SM00052">
    <property type="entry name" value="EAL"/>
    <property type="match status" value="1"/>
</dbReference>
<evidence type="ECO:0000259" key="3">
    <source>
        <dbReference type="PROSITE" id="PS50883"/>
    </source>
</evidence>
<dbReference type="PANTHER" id="PTHR33121">
    <property type="entry name" value="CYCLIC DI-GMP PHOSPHODIESTERASE PDEF"/>
    <property type="match status" value="1"/>
</dbReference>
<dbReference type="OrthoDB" id="9813903at2"/>
<gene>
    <name evidence="4" type="ORF">EV684_108143</name>
</gene>
<dbReference type="Pfam" id="PF00563">
    <property type="entry name" value="EAL"/>
    <property type="match status" value="1"/>
</dbReference>
<proteinExistence type="predicted"/>
<dbReference type="AlphaFoldDB" id="A0A4R2M5E0"/>
<dbReference type="EMBL" id="SLXD01000008">
    <property type="protein sequence ID" value="TCP01802.1"/>
    <property type="molecule type" value="Genomic_DNA"/>
</dbReference>
<dbReference type="GO" id="GO:0071111">
    <property type="term" value="F:cyclic-guanylate-specific phosphodiesterase activity"/>
    <property type="evidence" value="ECO:0007669"/>
    <property type="project" value="InterPro"/>
</dbReference>
<dbReference type="PROSITE" id="PS50110">
    <property type="entry name" value="RESPONSE_REGULATORY"/>
    <property type="match status" value="1"/>
</dbReference>